<gene>
    <name evidence="2" type="ORF">FGG12_07875</name>
    <name evidence="3" type="ORF">M5D45_22400</name>
</gene>
<sequence length="151" mass="16086">MKFALPLVALAIASTGTLLSAPAAARDTKYMLPFQEVLDMPEAKEKLDGSVMFYLAGQKTPKVLEKKDSDVSNKKTNGVGKADEEACRWAALSALISFQDKAKSLGANAVVDMVSYYKKDTNASTTEYECHAGAVVVGVTLKGTYAKVAAK</sequence>
<feature type="signal peptide" evidence="1">
    <location>
        <begin position="1"/>
        <end position="25"/>
    </location>
</feature>
<dbReference type="Proteomes" id="UP001056132">
    <property type="component" value="Chromosome 2"/>
</dbReference>
<dbReference type="KEGG" id="ccam:M5D45_22400"/>
<dbReference type="Proteomes" id="UP000318943">
    <property type="component" value="Unassembled WGS sequence"/>
</dbReference>
<protein>
    <submittedName>
        <fullName evidence="3">Excinuclease ATPase subunit</fullName>
    </submittedName>
</protein>
<organism evidence="3 5">
    <name type="scientific">Cupriavidus campinensis</name>
    <dbReference type="NCBI Taxonomy" id="151783"/>
    <lineage>
        <taxon>Bacteria</taxon>
        <taxon>Pseudomonadati</taxon>
        <taxon>Pseudomonadota</taxon>
        <taxon>Betaproteobacteria</taxon>
        <taxon>Burkholderiales</taxon>
        <taxon>Burkholderiaceae</taxon>
        <taxon>Cupriavidus</taxon>
    </lineage>
</organism>
<reference evidence="3" key="3">
    <citation type="submission" date="2022-05" db="EMBL/GenBank/DDBJ databases">
        <authorList>
            <person name="Kunte H.-J."/>
        </authorList>
    </citation>
    <scope>NUCLEOTIDE SEQUENCE</scope>
    <source>
        <strain evidence="3">G5</strain>
    </source>
</reference>
<dbReference type="AlphaFoldDB" id="A0AAE9I5Y9"/>
<accession>A0AAE9I5Y9</accession>
<evidence type="ECO:0000313" key="3">
    <source>
        <dbReference type="EMBL" id="URF07914.1"/>
    </source>
</evidence>
<name>A0AAE9I5Y9_9BURK</name>
<dbReference type="RefSeq" id="WP_144197108.1">
    <property type="nucleotide sequence ID" value="NZ_CAJPVH010000038.1"/>
</dbReference>
<proteinExistence type="predicted"/>
<dbReference type="EMBL" id="VCIZ01000003">
    <property type="protein sequence ID" value="TSP13546.1"/>
    <property type="molecule type" value="Genomic_DNA"/>
</dbReference>
<feature type="chain" id="PRO_5042210106" evidence="1">
    <location>
        <begin position="26"/>
        <end position="151"/>
    </location>
</feature>
<keyword evidence="4" id="KW-1185">Reference proteome</keyword>
<reference evidence="3" key="2">
    <citation type="journal article" date="2022" name="Microbiol. Resour. Announc.">
        <title>Genome Sequence of Cupriavidus campinensis Strain G5, a Member of a Bacterial Consortium Capable of Polyethylene Degradation.</title>
        <authorList>
            <person name="Schneider B."/>
            <person name="Pfeiffer F."/>
            <person name="Dyall-Smith M."/>
            <person name="Kunte H.J."/>
        </authorList>
    </citation>
    <scope>NUCLEOTIDE SEQUENCE</scope>
    <source>
        <strain evidence="3">G5</strain>
    </source>
</reference>
<reference evidence="2 4" key="1">
    <citation type="submission" date="2019-05" db="EMBL/GenBank/DDBJ databases">
        <title>Whole genome sequence analysis of Cupriavidus campinensis S14E4C strain.</title>
        <authorList>
            <person name="Abbaszade G."/>
            <person name="Szabo A."/>
            <person name="Toumi M."/>
            <person name="Toth E."/>
        </authorList>
    </citation>
    <scope>NUCLEOTIDE SEQUENCE [LARGE SCALE GENOMIC DNA]</scope>
    <source>
        <strain evidence="2 4">S14E4C</strain>
    </source>
</reference>
<evidence type="ECO:0000313" key="5">
    <source>
        <dbReference type="Proteomes" id="UP001056132"/>
    </source>
</evidence>
<dbReference type="EMBL" id="CP097331">
    <property type="protein sequence ID" value="URF07914.1"/>
    <property type="molecule type" value="Genomic_DNA"/>
</dbReference>
<keyword evidence="1" id="KW-0732">Signal</keyword>
<evidence type="ECO:0000313" key="2">
    <source>
        <dbReference type="EMBL" id="TSP13546.1"/>
    </source>
</evidence>
<evidence type="ECO:0000256" key="1">
    <source>
        <dbReference type="SAM" id="SignalP"/>
    </source>
</evidence>
<evidence type="ECO:0000313" key="4">
    <source>
        <dbReference type="Proteomes" id="UP000318943"/>
    </source>
</evidence>